<feature type="domain" description="Glycine radical" evidence="3">
    <location>
        <begin position="1"/>
        <end position="98"/>
    </location>
</feature>
<dbReference type="InterPro" id="IPR051215">
    <property type="entry name" value="GRE"/>
</dbReference>
<dbReference type="OrthoDB" id="9803969at2"/>
<keyword evidence="1 2" id="KW-0556">Organic radical</keyword>
<evidence type="ECO:0000313" key="5">
    <source>
        <dbReference type="Proteomes" id="UP000260649"/>
    </source>
</evidence>
<dbReference type="Gene3D" id="3.20.70.20">
    <property type="match status" value="1"/>
</dbReference>
<accession>A0A3E2B5Z1</accession>
<dbReference type="PANTHER" id="PTHR43641:SF2">
    <property type="entry name" value="DEHYDRATASE YBIW-RELATED"/>
    <property type="match status" value="1"/>
</dbReference>
<dbReference type="GO" id="GO:0003824">
    <property type="term" value="F:catalytic activity"/>
    <property type="evidence" value="ECO:0007669"/>
    <property type="project" value="InterPro"/>
</dbReference>
<dbReference type="RefSeq" id="WP_117141617.1">
    <property type="nucleotide sequence ID" value="NZ_CAKXKJ010000010.1"/>
</dbReference>
<evidence type="ECO:0000259" key="3">
    <source>
        <dbReference type="PROSITE" id="PS51149"/>
    </source>
</evidence>
<sequence>MTTIRDMPLDCPEATYVEPVYKEAGMRNFTNLVRTMLNDYGVYHVQFNTINKQTLIDAKAHPENYPTLMVRVAGYSVYWTDIAERVQDDIINRTEHTF</sequence>
<keyword evidence="5" id="KW-1185">Reference proteome</keyword>
<dbReference type="PANTHER" id="PTHR43641">
    <property type="entry name" value="FORMATE ACETYLTRANSFERASE 3-RELATED"/>
    <property type="match status" value="1"/>
</dbReference>
<dbReference type="Pfam" id="PF01228">
    <property type="entry name" value="Gly_radical"/>
    <property type="match status" value="1"/>
</dbReference>
<dbReference type="SUPFAM" id="SSF51998">
    <property type="entry name" value="PFL-like glycyl radical enzymes"/>
    <property type="match status" value="1"/>
</dbReference>
<comment type="caution">
    <text evidence="4">The sequence shown here is derived from an EMBL/GenBank/DDBJ whole genome shotgun (WGS) entry which is preliminary data.</text>
</comment>
<dbReference type="AlphaFoldDB" id="A0A3E2B5Z1"/>
<dbReference type="InterPro" id="IPR001150">
    <property type="entry name" value="Gly_radical"/>
</dbReference>
<dbReference type="PROSITE" id="PS51149">
    <property type="entry name" value="GLY_RADICAL_2"/>
    <property type="match status" value="1"/>
</dbReference>
<dbReference type="GeneID" id="97994493"/>
<reference evidence="4 5" key="1">
    <citation type="submission" date="2018-07" db="EMBL/GenBank/DDBJ databases">
        <title>GABA Modulating Bacteria of the Human Gut Microbiota.</title>
        <authorList>
            <person name="Strandwitz P."/>
            <person name="Kim K.H."/>
            <person name="Terekhova D."/>
            <person name="Liu J.K."/>
            <person name="Sharma A."/>
            <person name="Levering J."/>
            <person name="Mcdonald D."/>
            <person name="Dietrich D."/>
            <person name="Ramadhar T.R."/>
            <person name="Lekbua A."/>
            <person name="Mroue N."/>
            <person name="Liston C."/>
            <person name="Stewart E.J."/>
            <person name="Dubin M.J."/>
            <person name="Zengler K."/>
            <person name="Knight R."/>
            <person name="Gilbert J.A."/>
            <person name="Clardy J."/>
            <person name="Lewis K."/>
        </authorList>
    </citation>
    <scope>NUCLEOTIDE SEQUENCE [LARGE SCALE GENOMIC DNA]</scope>
    <source>
        <strain evidence="4 5">KLE1738</strain>
    </source>
</reference>
<dbReference type="GO" id="GO:0005829">
    <property type="term" value="C:cytosol"/>
    <property type="evidence" value="ECO:0007669"/>
    <property type="project" value="TreeGrafter"/>
</dbReference>
<dbReference type="Proteomes" id="UP000260649">
    <property type="component" value="Unassembled WGS sequence"/>
</dbReference>
<proteinExistence type="predicted"/>
<organism evidence="4 5">
    <name type="scientific">Evtepia gabavorous</name>
    <dbReference type="NCBI Taxonomy" id="2211183"/>
    <lineage>
        <taxon>Bacteria</taxon>
        <taxon>Bacillati</taxon>
        <taxon>Bacillota</taxon>
        <taxon>Clostridia</taxon>
        <taxon>Eubacteriales</taxon>
        <taxon>Evtepia</taxon>
    </lineage>
</organism>
<gene>
    <name evidence="4" type="ORF">DV520_01915</name>
</gene>
<name>A0A3E2B5Z1_9FIRM</name>
<dbReference type="EMBL" id="QQRQ01000002">
    <property type="protein sequence ID" value="RFT07425.1"/>
    <property type="molecule type" value="Genomic_DNA"/>
</dbReference>
<feature type="modified residue" description="Glycine radical" evidence="2">
    <location>
        <position position="74"/>
    </location>
</feature>
<evidence type="ECO:0000256" key="2">
    <source>
        <dbReference type="PROSITE-ProRule" id="PRU00493"/>
    </source>
</evidence>
<evidence type="ECO:0000313" key="4">
    <source>
        <dbReference type="EMBL" id="RFT07425.1"/>
    </source>
</evidence>
<protein>
    <recommendedName>
        <fullName evidence="3">Glycine radical domain-containing protein</fullName>
    </recommendedName>
</protein>
<evidence type="ECO:0000256" key="1">
    <source>
        <dbReference type="ARBA" id="ARBA00022818"/>
    </source>
</evidence>